<comment type="caution">
    <text evidence="1">The sequence shown here is derived from an EMBL/GenBank/DDBJ whole genome shotgun (WGS) entry which is preliminary data.</text>
</comment>
<dbReference type="AlphaFoldDB" id="A0A0G0DB49"/>
<evidence type="ECO:0000313" key="1">
    <source>
        <dbReference type="EMBL" id="KKP85856.1"/>
    </source>
</evidence>
<dbReference type="Proteomes" id="UP000186383">
    <property type="component" value="Unassembled WGS sequence"/>
</dbReference>
<accession>A0A0G0DB49</accession>
<dbReference type="EMBL" id="LBQW01000005">
    <property type="protein sequence ID" value="KKP85856.1"/>
    <property type="molecule type" value="Genomic_DNA"/>
</dbReference>
<sequence length="582" mass="67463">MTSKTPKFDAAISETLKSLIPHTRTCKWKGMHSYCENEFNIEEGDIKFLKMFSMPPPNFCPTCRRMRRFVHMNFSRLFKRECDAPSHKEKMISIFPEECPFPVYDYQYFIGDEFNAFSFGVKYEEDDNPIKILSSIRKKFPMPSFLNRDPSSINSEYSNGGRDLKNGYYVMACYHVEDAWYSSMIQKSRNVMDSLYIWDSEFIYECFSSDHLYKSSFIYFSSNCIDSIFLFDCRNCQNCFGCVNLRNNRYCVYNKQLSKEEYESFINSVFPLSKEALNSYEKKFWDLVKTLPANGPRNIATSNVSGVNITNSKNLYDVIDADNSENIRHADGALSHRDSMDFLFSGGNSSLLYMTTNIGSQSSRVKFSLSSKGCTDCEFIFNSKNLNNCFMCFGLQNKSYCVLNRQYTEEEYFKIIDDIKFKCLEEGIYGNGLGLEFSAQAYNFSLAQISFPLSDKEIVKLGGYVAKEPETNVGNIEVIKYKDLPKTIQEVSNDILNKAILCETSSRPFRITASELGFYRRMNLPLPDMHPLLRIEKRLRFVKDGKKYKAVCKKCDKDIETVFNPSENFLIYCDKCYQQEVS</sequence>
<gene>
    <name evidence="1" type="ORF">UR88_C0005G0003</name>
</gene>
<evidence type="ECO:0000313" key="2">
    <source>
        <dbReference type="Proteomes" id="UP000186383"/>
    </source>
</evidence>
<name>A0A0G0DB49_9BACT</name>
<protein>
    <submittedName>
        <fullName evidence="1">Uncharacterized protein</fullName>
    </submittedName>
</protein>
<organism evidence="1 2">
    <name type="scientific">Candidatus Nomurabacteria bacterium GW2011_GWA1_35_8</name>
    <dbReference type="NCBI Taxonomy" id="1618727"/>
    <lineage>
        <taxon>Bacteria</taxon>
        <taxon>Candidatus Nomuraibacteriota</taxon>
    </lineage>
</organism>
<reference evidence="1 2" key="1">
    <citation type="journal article" date="2015" name="Nature">
        <title>rRNA introns, odd ribosomes, and small enigmatic genomes across a large radiation of phyla.</title>
        <authorList>
            <person name="Brown C.T."/>
            <person name="Hug L.A."/>
            <person name="Thomas B.C."/>
            <person name="Sharon I."/>
            <person name="Castelle C.J."/>
            <person name="Singh A."/>
            <person name="Wilkins M.J."/>
            <person name="Williams K.H."/>
            <person name="Banfield J.F."/>
        </authorList>
    </citation>
    <scope>NUCLEOTIDE SEQUENCE [LARGE SCALE GENOMIC DNA]</scope>
</reference>
<proteinExistence type="predicted"/>